<feature type="domain" description="C2H2-type" evidence="9">
    <location>
        <begin position="223"/>
        <end position="250"/>
    </location>
</feature>
<dbReference type="PANTHER" id="PTHR24394:SF29">
    <property type="entry name" value="MYONEURIN"/>
    <property type="match status" value="1"/>
</dbReference>
<dbReference type="SUPFAM" id="SSF57667">
    <property type="entry name" value="beta-beta-alpha zinc fingers"/>
    <property type="match status" value="2"/>
</dbReference>
<dbReference type="GO" id="GO:0005634">
    <property type="term" value="C:nucleus"/>
    <property type="evidence" value="ECO:0007669"/>
    <property type="project" value="UniProtKB-SubCell"/>
</dbReference>
<protein>
    <submittedName>
        <fullName evidence="10">Zinc finger protein</fullName>
    </submittedName>
</protein>
<dbReference type="GO" id="GO:0008270">
    <property type="term" value="F:zinc ion binding"/>
    <property type="evidence" value="ECO:0007669"/>
    <property type="project" value="UniProtKB-KW"/>
</dbReference>
<evidence type="ECO:0000256" key="5">
    <source>
        <dbReference type="ARBA" id="ARBA00022833"/>
    </source>
</evidence>
<comment type="subcellular location">
    <subcellularLocation>
        <location evidence="1">Nucleus</location>
    </subcellularLocation>
</comment>
<accession>A0A423U215</accession>
<keyword evidence="4 7" id="KW-0863">Zinc-finger</keyword>
<dbReference type="STRING" id="6689.A0A423U215"/>
<comment type="caution">
    <text evidence="10">The sequence shown here is derived from an EMBL/GenBank/DDBJ whole genome shotgun (WGS) entry which is preliminary data.</text>
</comment>
<proteinExistence type="predicted"/>
<feature type="domain" description="C2H2-type" evidence="9">
    <location>
        <begin position="251"/>
        <end position="278"/>
    </location>
</feature>
<dbReference type="PROSITE" id="PS00028">
    <property type="entry name" value="ZINC_FINGER_C2H2_1"/>
    <property type="match status" value="2"/>
</dbReference>
<dbReference type="Proteomes" id="UP000283509">
    <property type="component" value="Unassembled WGS sequence"/>
</dbReference>
<evidence type="ECO:0000256" key="1">
    <source>
        <dbReference type="ARBA" id="ARBA00004123"/>
    </source>
</evidence>
<dbReference type="SMART" id="SM00355">
    <property type="entry name" value="ZnF_C2H2"/>
    <property type="match status" value="3"/>
</dbReference>
<evidence type="ECO:0000256" key="6">
    <source>
        <dbReference type="ARBA" id="ARBA00023242"/>
    </source>
</evidence>
<reference evidence="10 11" key="2">
    <citation type="submission" date="2019-01" db="EMBL/GenBank/DDBJ databases">
        <title>The decoding of complex shrimp genome reveals the adaptation for benthos swimmer, frequently molting mechanism and breeding impact on genome.</title>
        <authorList>
            <person name="Sun Y."/>
            <person name="Gao Y."/>
            <person name="Yu Y."/>
        </authorList>
    </citation>
    <scope>NUCLEOTIDE SEQUENCE [LARGE SCALE GENOMIC DNA]</scope>
    <source>
        <tissue evidence="10">Muscle</tissue>
    </source>
</reference>
<feature type="region of interest" description="Disordered" evidence="8">
    <location>
        <begin position="159"/>
        <end position="180"/>
    </location>
</feature>
<reference evidence="10 11" key="1">
    <citation type="submission" date="2018-04" db="EMBL/GenBank/DDBJ databases">
        <authorList>
            <person name="Zhang X."/>
            <person name="Yuan J."/>
            <person name="Li F."/>
            <person name="Xiang J."/>
        </authorList>
    </citation>
    <scope>NUCLEOTIDE SEQUENCE [LARGE SCALE GENOMIC DNA]</scope>
    <source>
        <tissue evidence="10">Muscle</tissue>
    </source>
</reference>
<evidence type="ECO:0000256" key="7">
    <source>
        <dbReference type="PROSITE-ProRule" id="PRU00042"/>
    </source>
</evidence>
<dbReference type="Gene3D" id="3.30.160.60">
    <property type="entry name" value="Classic Zinc Finger"/>
    <property type="match status" value="3"/>
</dbReference>
<evidence type="ECO:0000256" key="3">
    <source>
        <dbReference type="ARBA" id="ARBA00022737"/>
    </source>
</evidence>
<evidence type="ECO:0000313" key="10">
    <source>
        <dbReference type="EMBL" id="ROT82714.1"/>
    </source>
</evidence>
<keyword evidence="11" id="KW-1185">Reference proteome</keyword>
<evidence type="ECO:0000256" key="2">
    <source>
        <dbReference type="ARBA" id="ARBA00022723"/>
    </source>
</evidence>
<dbReference type="FunFam" id="3.30.160.60:FF:000446">
    <property type="entry name" value="Zinc finger protein"/>
    <property type="match status" value="2"/>
</dbReference>
<dbReference type="PANTHER" id="PTHR24394">
    <property type="entry name" value="ZINC FINGER PROTEIN"/>
    <property type="match status" value="1"/>
</dbReference>
<evidence type="ECO:0000313" key="11">
    <source>
        <dbReference type="Proteomes" id="UP000283509"/>
    </source>
</evidence>
<dbReference type="EMBL" id="QCYY01000782">
    <property type="protein sequence ID" value="ROT82714.1"/>
    <property type="molecule type" value="Genomic_DNA"/>
</dbReference>
<organism evidence="10 11">
    <name type="scientific">Penaeus vannamei</name>
    <name type="common">Whiteleg shrimp</name>
    <name type="synonym">Litopenaeus vannamei</name>
    <dbReference type="NCBI Taxonomy" id="6689"/>
    <lineage>
        <taxon>Eukaryota</taxon>
        <taxon>Metazoa</taxon>
        <taxon>Ecdysozoa</taxon>
        <taxon>Arthropoda</taxon>
        <taxon>Crustacea</taxon>
        <taxon>Multicrustacea</taxon>
        <taxon>Malacostraca</taxon>
        <taxon>Eumalacostraca</taxon>
        <taxon>Eucarida</taxon>
        <taxon>Decapoda</taxon>
        <taxon>Dendrobranchiata</taxon>
        <taxon>Penaeoidea</taxon>
        <taxon>Penaeidae</taxon>
        <taxon>Penaeus</taxon>
    </lineage>
</organism>
<dbReference type="InterPro" id="IPR013087">
    <property type="entry name" value="Znf_C2H2_type"/>
</dbReference>
<dbReference type="InterPro" id="IPR036236">
    <property type="entry name" value="Znf_C2H2_sf"/>
</dbReference>
<feature type="domain" description="C2H2-type" evidence="9">
    <location>
        <begin position="195"/>
        <end position="222"/>
    </location>
</feature>
<evidence type="ECO:0000256" key="4">
    <source>
        <dbReference type="ARBA" id="ARBA00022771"/>
    </source>
</evidence>
<dbReference type="GO" id="GO:0000981">
    <property type="term" value="F:DNA-binding transcription factor activity, RNA polymerase II-specific"/>
    <property type="evidence" value="ECO:0007669"/>
    <property type="project" value="TreeGrafter"/>
</dbReference>
<evidence type="ECO:0000256" key="8">
    <source>
        <dbReference type="SAM" id="MobiDB-lite"/>
    </source>
</evidence>
<name>A0A423U215_PENVA</name>
<dbReference type="PROSITE" id="PS50157">
    <property type="entry name" value="ZINC_FINGER_C2H2_2"/>
    <property type="match status" value="3"/>
</dbReference>
<dbReference type="OrthoDB" id="6077919at2759"/>
<dbReference type="AlphaFoldDB" id="A0A423U215"/>
<keyword evidence="3" id="KW-0677">Repeat</keyword>
<gene>
    <name evidence="10" type="ORF">C7M84_024110</name>
</gene>
<sequence>MSWNPNHSGYGVADWNAYGPNGMWNMMSMFPGLLAGAGMSHPGYMYPGSGYQGSSVSHTAGLPHPAALPHSSALNHAAALQRHLVPAAETSPPLSPATHPTAAMYKPPSPHAGVDPTAYVPVTPPHSPTSATFDQRFAYPSLPGAQVAQRSVVPTPFVGAGREPVTAPPLGTTVVDVPTRDENGRKLPRWMIKRAMCTICSKRFESRHKLQLHLYSHTGERPHECEVCGMRFARKFCYKRHLKTHSASRPHVCPRCGRGFREKYDMETHMMTEVCLKQAKAEHLTSAFLNEDIPVSENTQEIRKLASHLVLPRPLEGVGTMPASSRT</sequence>
<evidence type="ECO:0000259" key="9">
    <source>
        <dbReference type="PROSITE" id="PS50157"/>
    </source>
</evidence>
<dbReference type="Pfam" id="PF00096">
    <property type="entry name" value="zf-C2H2"/>
    <property type="match status" value="2"/>
</dbReference>
<keyword evidence="6" id="KW-0539">Nucleus</keyword>
<keyword evidence="5" id="KW-0862">Zinc</keyword>
<keyword evidence="2" id="KW-0479">Metal-binding</keyword>